<feature type="signal peptide" evidence="1">
    <location>
        <begin position="1"/>
        <end position="21"/>
    </location>
</feature>
<comment type="caution">
    <text evidence="2">The sequence shown here is derived from an EMBL/GenBank/DDBJ whole genome shotgun (WGS) entry which is preliminary data.</text>
</comment>
<evidence type="ECO:0000313" key="2">
    <source>
        <dbReference type="EMBL" id="KUM49560.1"/>
    </source>
</evidence>
<reference evidence="2" key="1">
    <citation type="journal article" date="2015" name="Genome Biol. Evol.">
        <title>Organellar Genomes of White Spruce (Picea glauca): Assembly and Annotation.</title>
        <authorList>
            <person name="Jackman S.D."/>
            <person name="Warren R.L."/>
            <person name="Gibb E.A."/>
            <person name="Vandervalk B.P."/>
            <person name="Mohamadi H."/>
            <person name="Chu J."/>
            <person name="Raymond A."/>
            <person name="Pleasance S."/>
            <person name="Coope R."/>
            <person name="Wildung M.R."/>
            <person name="Ritland C.E."/>
            <person name="Bousquet J."/>
            <person name="Jones S.J."/>
            <person name="Bohlmann J."/>
            <person name="Birol I."/>
        </authorList>
    </citation>
    <scope>NUCLEOTIDE SEQUENCE [LARGE SCALE GENOMIC DNA]</scope>
    <source>
        <tissue evidence="2">Flushing bud</tissue>
    </source>
</reference>
<keyword evidence="2" id="KW-0496">Mitochondrion</keyword>
<proteinExistence type="predicted"/>
<gene>
    <name evidence="2" type="ORF">ABT39_MTgene2785</name>
</gene>
<protein>
    <submittedName>
        <fullName evidence="2">Uncharacterized protein</fullName>
    </submittedName>
</protein>
<accession>A0A101M299</accession>
<sequence length="62" mass="6322">MLLVLLPWLLVVLDKLDELASLASYDGSEDASSVPGVSIYGIGYGTTACLASRSFSLASGAG</sequence>
<evidence type="ECO:0000256" key="1">
    <source>
        <dbReference type="SAM" id="SignalP"/>
    </source>
</evidence>
<organism evidence="2">
    <name type="scientific">Picea glauca</name>
    <name type="common">White spruce</name>
    <name type="synonym">Pinus glauca</name>
    <dbReference type="NCBI Taxonomy" id="3330"/>
    <lineage>
        <taxon>Eukaryota</taxon>
        <taxon>Viridiplantae</taxon>
        <taxon>Streptophyta</taxon>
        <taxon>Embryophyta</taxon>
        <taxon>Tracheophyta</taxon>
        <taxon>Spermatophyta</taxon>
        <taxon>Pinopsida</taxon>
        <taxon>Pinidae</taxon>
        <taxon>Conifers I</taxon>
        <taxon>Pinales</taxon>
        <taxon>Pinaceae</taxon>
        <taxon>Picea</taxon>
    </lineage>
</organism>
<dbReference type="AlphaFoldDB" id="A0A101M299"/>
<geneLocation type="mitochondrion" evidence="2"/>
<feature type="chain" id="PRO_5007100231" evidence="1">
    <location>
        <begin position="22"/>
        <end position="62"/>
    </location>
</feature>
<keyword evidence="1" id="KW-0732">Signal</keyword>
<name>A0A101M299_PICGL</name>
<dbReference type="EMBL" id="LKAM01000002">
    <property type="protein sequence ID" value="KUM49560.1"/>
    <property type="molecule type" value="Genomic_DNA"/>
</dbReference>